<dbReference type="KEGG" id="eiv:EIN_391100"/>
<evidence type="ECO:0000313" key="1">
    <source>
        <dbReference type="EMBL" id="ELP89475.1"/>
    </source>
</evidence>
<dbReference type="EMBL" id="KB206629">
    <property type="protein sequence ID" value="ELP89475.1"/>
    <property type="molecule type" value="Genomic_DNA"/>
</dbReference>
<sequence>YMDYLEEASLLTQAASEYNTNVAYQNALHAARREKMILCNLASLFVDGVDVSTVDANLSGDKQKKEIELHKDEVGASVVDRVSNGRVKFIIEPYEECCLGTKTEVFNTDGSEPLVVIGNDPEQVNHKKVGGVLSMEAFNHFLCRSTEQNREDKVLLTSTSIVVKTVEDEDCYFVYSYELKHSRASKFFFLNFKNEFPDVQKTFMFNHWCFFCQTFVESGEQKIKKVDEKLLVTNFGK</sequence>
<name>A0A0A1U591_ENTIV</name>
<dbReference type="VEuPathDB" id="AmoebaDB:EIN_391100"/>
<gene>
    <name evidence="1" type="ORF">EIN_391100</name>
</gene>
<dbReference type="OrthoDB" id="31447at2759"/>
<organism evidence="1 2">
    <name type="scientific">Entamoeba invadens IP1</name>
    <dbReference type="NCBI Taxonomy" id="370355"/>
    <lineage>
        <taxon>Eukaryota</taxon>
        <taxon>Amoebozoa</taxon>
        <taxon>Evosea</taxon>
        <taxon>Archamoebae</taxon>
        <taxon>Mastigamoebida</taxon>
        <taxon>Entamoebidae</taxon>
        <taxon>Entamoeba</taxon>
    </lineage>
</organism>
<feature type="non-terminal residue" evidence="1">
    <location>
        <position position="1"/>
    </location>
</feature>
<proteinExistence type="predicted"/>
<accession>A0A0A1U591</accession>
<keyword evidence="2" id="KW-1185">Reference proteome</keyword>
<reference evidence="1 2" key="1">
    <citation type="submission" date="2012-10" db="EMBL/GenBank/DDBJ databases">
        <authorList>
            <person name="Zafar N."/>
            <person name="Inman J."/>
            <person name="Hall N."/>
            <person name="Lorenzi H."/>
            <person name="Caler E."/>
        </authorList>
    </citation>
    <scope>NUCLEOTIDE SEQUENCE [LARGE SCALE GENOMIC DNA]</scope>
    <source>
        <strain evidence="1 2">IP1</strain>
    </source>
</reference>
<dbReference type="Proteomes" id="UP000014680">
    <property type="component" value="Unassembled WGS sequence"/>
</dbReference>
<protein>
    <submittedName>
        <fullName evidence="1">Uncharacterized protein</fullName>
    </submittedName>
</protein>
<evidence type="ECO:0000313" key="2">
    <source>
        <dbReference type="Proteomes" id="UP000014680"/>
    </source>
</evidence>
<dbReference type="GeneID" id="14888397"/>
<dbReference type="RefSeq" id="XP_004256246.1">
    <property type="nucleotide sequence ID" value="XM_004256198.1"/>
</dbReference>
<dbReference type="AlphaFoldDB" id="A0A0A1U591"/>